<dbReference type="InterPro" id="IPR022627">
    <property type="entry name" value="DUF3502"/>
</dbReference>
<dbReference type="RefSeq" id="WP_073279271.1">
    <property type="nucleotide sequence ID" value="NZ_FRAC01000028.1"/>
</dbReference>
<organism evidence="3 4">
    <name type="scientific">Anaerocolumna jejuensis DSM 15929</name>
    <dbReference type="NCBI Taxonomy" id="1121322"/>
    <lineage>
        <taxon>Bacteria</taxon>
        <taxon>Bacillati</taxon>
        <taxon>Bacillota</taxon>
        <taxon>Clostridia</taxon>
        <taxon>Lachnospirales</taxon>
        <taxon>Lachnospiraceae</taxon>
        <taxon>Anaerocolumna</taxon>
    </lineage>
</organism>
<feature type="region of interest" description="Disordered" evidence="1">
    <location>
        <begin position="28"/>
        <end position="49"/>
    </location>
</feature>
<evidence type="ECO:0000259" key="2">
    <source>
        <dbReference type="Pfam" id="PF12010"/>
    </source>
</evidence>
<reference evidence="3 4" key="1">
    <citation type="submission" date="2016-11" db="EMBL/GenBank/DDBJ databases">
        <authorList>
            <person name="Jaros S."/>
            <person name="Januszkiewicz K."/>
            <person name="Wedrychowicz H."/>
        </authorList>
    </citation>
    <scope>NUCLEOTIDE SEQUENCE [LARGE SCALE GENOMIC DNA]</scope>
    <source>
        <strain evidence="3 4">DSM 15929</strain>
    </source>
</reference>
<protein>
    <submittedName>
        <fullName evidence="3">Putative aldouronate transport system substrate-binding protein</fullName>
    </submittedName>
</protein>
<name>A0A1M6Z7M0_9FIRM</name>
<dbReference type="EMBL" id="FRAC01000028">
    <property type="protein sequence ID" value="SHL26329.1"/>
    <property type="molecule type" value="Genomic_DNA"/>
</dbReference>
<feature type="domain" description="DUF3502" evidence="2">
    <location>
        <begin position="440"/>
        <end position="506"/>
    </location>
</feature>
<dbReference type="PANTHER" id="PTHR43649">
    <property type="entry name" value="ARABINOSE-BINDING PROTEIN-RELATED"/>
    <property type="match status" value="1"/>
</dbReference>
<evidence type="ECO:0000313" key="3">
    <source>
        <dbReference type="EMBL" id="SHL26329.1"/>
    </source>
</evidence>
<feature type="compositionally biased region" description="Low complexity" evidence="1">
    <location>
        <begin position="30"/>
        <end position="40"/>
    </location>
</feature>
<dbReference type="Gene3D" id="3.40.190.10">
    <property type="entry name" value="Periplasmic binding protein-like II"/>
    <property type="match status" value="2"/>
</dbReference>
<dbReference type="PROSITE" id="PS51257">
    <property type="entry name" value="PROKAR_LIPOPROTEIN"/>
    <property type="match status" value="1"/>
</dbReference>
<dbReference type="Proteomes" id="UP000184386">
    <property type="component" value="Unassembled WGS sequence"/>
</dbReference>
<dbReference type="Pfam" id="PF12010">
    <property type="entry name" value="DUF3502"/>
    <property type="match status" value="1"/>
</dbReference>
<dbReference type="STRING" id="1121322.SAMN02745136_04490"/>
<dbReference type="Pfam" id="PF01547">
    <property type="entry name" value="SBP_bac_1"/>
    <property type="match status" value="1"/>
</dbReference>
<gene>
    <name evidence="3" type="ORF">SAMN02745136_04490</name>
</gene>
<dbReference type="OrthoDB" id="2024827at2"/>
<dbReference type="InterPro" id="IPR050490">
    <property type="entry name" value="Bact_solute-bd_prot1"/>
</dbReference>
<dbReference type="PANTHER" id="PTHR43649:SF17">
    <property type="entry name" value="ABC TRANSPORTER SOLUTE BINDING PROTEIN-SUGAR TRANSPORT"/>
    <property type="match status" value="1"/>
</dbReference>
<evidence type="ECO:0000313" key="4">
    <source>
        <dbReference type="Proteomes" id="UP000184386"/>
    </source>
</evidence>
<dbReference type="SUPFAM" id="SSF53850">
    <property type="entry name" value="Periplasmic binding protein-like II"/>
    <property type="match status" value="1"/>
</dbReference>
<accession>A0A1M6Z7M0</accession>
<dbReference type="AlphaFoldDB" id="A0A1M6Z7M0"/>
<dbReference type="InterPro" id="IPR006059">
    <property type="entry name" value="SBP"/>
</dbReference>
<keyword evidence="4" id="KW-1185">Reference proteome</keyword>
<evidence type="ECO:0000256" key="1">
    <source>
        <dbReference type="SAM" id="MobiDB-lite"/>
    </source>
</evidence>
<proteinExistence type="predicted"/>
<sequence length="509" mass="57140">MKRRLMALIMVVVVGVWALAGCGSQEKKNNNANSAENAQSTPDAGKQAKNEKTEHIKILMAGTEQPDQQRVVDAMNKLLQEKLNMTIEISMVNFGNYKQQCQLALSGGDDYDVVMIMGSLAANYLNAGYIYELSDLIDKYGKDIIAAMPDTAKAIQMNGKMFGIPMNRDYVQQFSIVMRTDLIKKYGIDTSKIKSLDDMTPVFETVKAKEPDMTMFITQSSSNGYPNQYVWYDQLDNYCGVLMDPKNSTKVTNLFESDEYMDYSKLMYAWNQKGYMLKDGATNTESKQSMMKSGTCFSFPYSYTPTAEVELEQSAGYDLTVVPLEEPMALTSQISTFSWGISSSCENPEKAMEFLNFAYTSPEFNNLLNWGEEGKDYVFEDKDKGIINYPEGVDSKTSGYHLNLGWEIPNEFLTYLWSGSDPDTWVNFKSFNEQSFKSEAFGFVFDSTPVTNEMAAISNVLGQYVNALTAGSAEPEATIKKMNQDLKKAGIDTVIQEKQKQLDAFISNK</sequence>